<evidence type="ECO:0008006" key="3">
    <source>
        <dbReference type="Google" id="ProtNLM"/>
    </source>
</evidence>
<dbReference type="STRING" id="1802114.A2719_04820"/>
<name>A0A1G2G1X7_9BACT</name>
<organism evidence="1 2">
    <name type="scientific">Candidatus Ryanbacteria bacterium RIFCSPHIGHO2_01_FULL_45_22</name>
    <dbReference type="NCBI Taxonomy" id="1802114"/>
    <lineage>
        <taxon>Bacteria</taxon>
        <taxon>Candidatus Ryaniibacteriota</taxon>
    </lineage>
</organism>
<dbReference type="EMBL" id="MHNK01000004">
    <property type="protein sequence ID" value="OGZ44355.1"/>
    <property type="molecule type" value="Genomic_DNA"/>
</dbReference>
<accession>A0A1G2G1X7</accession>
<gene>
    <name evidence="1" type="ORF">A2719_04820</name>
</gene>
<dbReference type="AlphaFoldDB" id="A0A1G2G1X7"/>
<comment type="caution">
    <text evidence="1">The sequence shown here is derived from an EMBL/GenBank/DDBJ whole genome shotgun (WGS) entry which is preliminary data.</text>
</comment>
<reference evidence="1 2" key="1">
    <citation type="journal article" date="2016" name="Nat. Commun.">
        <title>Thousands of microbial genomes shed light on interconnected biogeochemical processes in an aquifer system.</title>
        <authorList>
            <person name="Anantharaman K."/>
            <person name="Brown C.T."/>
            <person name="Hug L.A."/>
            <person name="Sharon I."/>
            <person name="Castelle C.J."/>
            <person name="Probst A.J."/>
            <person name="Thomas B.C."/>
            <person name="Singh A."/>
            <person name="Wilkins M.J."/>
            <person name="Karaoz U."/>
            <person name="Brodie E.L."/>
            <person name="Williams K.H."/>
            <person name="Hubbard S.S."/>
            <person name="Banfield J.F."/>
        </authorList>
    </citation>
    <scope>NUCLEOTIDE SEQUENCE [LARGE SCALE GENOMIC DNA]</scope>
</reference>
<evidence type="ECO:0000313" key="1">
    <source>
        <dbReference type="EMBL" id="OGZ44355.1"/>
    </source>
</evidence>
<dbReference type="Proteomes" id="UP000177480">
    <property type="component" value="Unassembled WGS sequence"/>
</dbReference>
<proteinExistence type="predicted"/>
<sequence length="640" mass="68746">MEHMPYNIKHKRGNNQRSMNKGQVALTAVLFFLVGATAIGIGFTSFAFEETSATRKQLRAKQSYFLAEAGIEDAAYRIREGMTIGTSEVLSLDGQSQTTDIVTVGNNKEITANATYAASVRKIKTILSPSTSDGTINYGLQVGYLGLDMKNKARVNGNVKSNGSIRGVGSGEVLITGDAFVAGGVGNTPHASQTSGSHHYDLHKTTSRLDVAQRFKAASTAKPNKVTFYIKKFGTPGNLEVRVVADDNGDPDYHNDIGSATIAATDVSSSAYDAVTVSFNSTGITKKDFYYWIIIGSSSSASATNYYELEGEGASSYTEGRVRYTQDWTSSGAVWAKHPDNLSDPENLRFAIYMGEETTYIEKITIGQNPPRLSKAWAQTLNDVVVHGFASSTEIKGGSSIYREATCDTLTSGSVDTEHGSPNSPNCTWDMASPAPSTENDPFPSATLIELKNAIINGEDGCTTYNGDYALSADATTTMDCMAINGDFDMSNKARVLLRGNLYVSGVIRMQNFAQIHMDPASFGSSDGFIISDGNIELKNDARLRGNIGAEIYLYLITLSTNTGASPSALLIQNDVNTDAIYSAYGFVEILNHPIIKTAFGQGLNIQNDAEVNYEIGISNANFTGGPSGGWGITTWREVQ</sequence>
<evidence type="ECO:0000313" key="2">
    <source>
        <dbReference type="Proteomes" id="UP000177480"/>
    </source>
</evidence>
<protein>
    <recommendedName>
        <fullName evidence="3">Type 4 fimbrial biogenesis protein PilX N-terminal domain-containing protein</fullName>
    </recommendedName>
</protein>